<gene>
    <name evidence="11" type="ORF">ZOSMA_5G03010</name>
</gene>
<dbReference type="InterPro" id="IPR001568">
    <property type="entry name" value="RNase_T2-like"/>
</dbReference>
<accession>A0A0K9NUX2</accession>
<feature type="transmembrane region" description="Helical" evidence="10">
    <location>
        <begin position="12"/>
        <end position="32"/>
    </location>
</feature>
<dbReference type="GO" id="GO:0016787">
    <property type="term" value="F:hydrolase activity"/>
    <property type="evidence" value="ECO:0007669"/>
    <property type="project" value="UniProtKB-KW"/>
</dbReference>
<dbReference type="CDD" id="cd01061">
    <property type="entry name" value="RNase_T2_euk"/>
    <property type="match status" value="1"/>
</dbReference>
<keyword evidence="6" id="KW-1015">Disulfide bond</keyword>
<proteinExistence type="inferred from homology"/>
<dbReference type="GO" id="GO:0006401">
    <property type="term" value="P:RNA catabolic process"/>
    <property type="evidence" value="ECO:0000318"/>
    <property type="project" value="GO_Central"/>
</dbReference>
<reference evidence="12" key="1">
    <citation type="journal article" date="2016" name="Nature">
        <title>The genome of the seagrass Zostera marina reveals angiosperm adaptation to the sea.</title>
        <authorList>
            <person name="Olsen J.L."/>
            <person name="Rouze P."/>
            <person name="Verhelst B."/>
            <person name="Lin Y.-C."/>
            <person name="Bayer T."/>
            <person name="Collen J."/>
            <person name="Dattolo E."/>
            <person name="De Paoli E."/>
            <person name="Dittami S."/>
            <person name="Maumus F."/>
            <person name="Michel G."/>
            <person name="Kersting A."/>
            <person name="Lauritano C."/>
            <person name="Lohaus R."/>
            <person name="Toepel M."/>
            <person name="Tonon T."/>
            <person name="Vanneste K."/>
            <person name="Amirebrahimi M."/>
            <person name="Brakel J."/>
            <person name="Bostroem C."/>
            <person name="Chovatia M."/>
            <person name="Grimwood J."/>
            <person name="Jenkins J.W."/>
            <person name="Jueterbock A."/>
            <person name="Mraz A."/>
            <person name="Stam W.T."/>
            <person name="Tice H."/>
            <person name="Bornberg-Bauer E."/>
            <person name="Green P.J."/>
            <person name="Pearson G.A."/>
            <person name="Procaccini G."/>
            <person name="Duarte C.M."/>
            <person name="Schmutz J."/>
            <person name="Reusch T.B.H."/>
            <person name="Van de Peer Y."/>
        </authorList>
    </citation>
    <scope>NUCLEOTIDE SEQUENCE [LARGE SCALE GENOMIC DNA]</scope>
    <source>
        <strain evidence="12">cv. Finnish</strain>
    </source>
</reference>
<keyword evidence="5" id="KW-0378">Hydrolase</keyword>
<dbReference type="OMA" id="DAINQYW"/>
<dbReference type="AlphaFoldDB" id="A0A0K9NUX2"/>
<feature type="active site" evidence="8">
    <location>
        <position position="138"/>
    </location>
</feature>
<keyword evidence="10" id="KW-0472">Membrane</keyword>
<feature type="active site" evidence="8">
    <location>
        <position position="142"/>
    </location>
</feature>
<dbReference type="PANTHER" id="PTHR11240:SF22">
    <property type="entry name" value="RIBONUCLEASE T2"/>
    <property type="match status" value="1"/>
</dbReference>
<evidence type="ECO:0000313" key="11">
    <source>
        <dbReference type="EMBL" id="KMZ60433.1"/>
    </source>
</evidence>
<dbReference type="GO" id="GO:0005576">
    <property type="term" value="C:extracellular region"/>
    <property type="evidence" value="ECO:0000318"/>
    <property type="project" value="GO_Central"/>
</dbReference>
<evidence type="ECO:0000256" key="6">
    <source>
        <dbReference type="ARBA" id="ARBA00023157"/>
    </source>
</evidence>
<feature type="active site" evidence="8">
    <location>
        <position position="78"/>
    </location>
</feature>
<dbReference type="EMBL" id="LFYR01001623">
    <property type="protein sequence ID" value="KMZ60433.1"/>
    <property type="molecule type" value="Genomic_DNA"/>
</dbReference>
<evidence type="ECO:0000313" key="12">
    <source>
        <dbReference type="Proteomes" id="UP000036987"/>
    </source>
</evidence>
<keyword evidence="12" id="KW-1185">Reference proteome</keyword>
<dbReference type="Proteomes" id="UP000036987">
    <property type="component" value="Unassembled WGS sequence"/>
</dbReference>
<sequence length="282" mass="31581">MTSMASSNKITGFYWTFFLMMFVIFSSSTLAISSSQREFDYYLLALEWPGTMCKSVSKCCNTNGCCDSSVPLYEFTIHGLWANYDDGTWPSCCGSTKTDFEINQVLPLMGEILKYWPSFSCSSTSLCHGKNGLFWAHEWEKHGTCMFPEIKDEYTYFSTTLDLYAKYNITKMLENAGLLASNDASYPLTEVISAIESGVGASPTVTCSSGNVEEIRICFYKNFKPRDCVLESNSAYNKLYSSSCPEYINLPSFTSIGKGRNSTVTWLAEEEATQKVIELSSI</sequence>
<evidence type="ECO:0000256" key="2">
    <source>
        <dbReference type="ARBA" id="ARBA00022722"/>
    </source>
</evidence>
<dbReference type="GO" id="GO:0033897">
    <property type="term" value="F:ribonuclease T2 activity"/>
    <property type="evidence" value="ECO:0007669"/>
    <property type="project" value="InterPro"/>
</dbReference>
<dbReference type="GO" id="GO:0003723">
    <property type="term" value="F:RNA binding"/>
    <property type="evidence" value="ECO:0007669"/>
    <property type="project" value="InterPro"/>
</dbReference>
<evidence type="ECO:0000256" key="1">
    <source>
        <dbReference type="ARBA" id="ARBA00007469"/>
    </source>
</evidence>
<dbReference type="OrthoDB" id="435754at2759"/>
<keyword evidence="7" id="KW-0456">Lyase</keyword>
<evidence type="ECO:0000256" key="4">
    <source>
        <dbReference type="ARBA" id="ARBA00022759"/>
    </source>
</evidence>
<dbReference type="PROSITE" id="PS00531">
    <property type="entry name" value="RNASE_T2_2"/>
    <property type="match status" value="1"/>
</dbReference>
<comment type="similarity">
    <text evidence="1 9">Belongs to the RNase T2 family.</text>
</comment>
<name>A0A0K9NUX2_ZOSMR</name>
<dbReference type="FunFam" id="3.90.730.10:FF:000007">
    <property type="entry name" value="Ribonuclease T2"/>
    <property type="match status" value="1"/>
</dbReference>
<evidence type="ECO:0000256" key="8">
    <source>
        <dbReference type="PIRSR" id="PIRSR633697-1"/>
    </source>
</evidence>
<protein>
    <submittedName>
        <fullName evidence="11">Ribonuclease 2</fullName>
    </submittedName>
</protein>
<keyword evidence="10" id="KW-1133">Transmembrane helix</keyword>
<evidence type="ECO:0000256" key="10">
    <source>
        <dbReference type="SAM" id="Phobius"/>
    </source>
</evidence>
<dbReference type="PANTHER" id="PTHR11240">
    <property type="entry name" value="RIBONUCLEASE T2"/>
    <property type="match status" value="1"/>
</dbReference>
<dbReference type="Gene3D" id="3.90.730.10">
    <property type="entry name" value="Ribonuclease T2-like"/>
    <property type="match status" value="1"/>
</dbReference>
<comment type="caution">
    <text evidence="11">The sequence shown here is derived from an EMBL/GenBank/DDBJ whole genome shotgun (WGS) entry which is preliminary data.</text>
</comment>
<evidence type="ECO:0000256" key="3">
    <source>
        <dbReference type="ARBA" id="ARBA00022729"/>
    </source>
</evidence>
<evidence type="ECO:0000256" key="9">
    <source>
        <dbReference type="RuleBase" id="RU004328"/>
    </source>
</evidence>
<dbReference type="Pfam" id="PF00445">
    <property type="entry name" value="Ribonuclease_T2"/>
    <property type="match status" value="1"/>
</dbReference>
<dbReference type="SUPFAM" id="SSF55895">
    <property type="entry name" value="Ribonuclease Rh-like"/>
    <property type="match status" value="1"/>
</dbReference>
<evidence type="ECO:0000256" key="7">
    <source>
        <dbReference type="ARBA" id="ARBA00023239"/>
    </source>
</evidence>
<keyword evidence="3" id="KW-0732">Signal</keyword>
<dbReference type="GO" id="GO:0004521">
    <property type="term" value="F:RNA endonuclease activity"/>
    <property type="evidence" value="ECO:0000318"/>
    <property type="project" value="GO_Central"/>
</dbReference>
<dbReference type="InterPro" id="IPR033130">
    <property type="entry name" value="RNase_T2_His_AS_2"/>
</dbReference>
<keyword evidence="4" id="KW-0255">Endonuclease</keyword>
<organism evidence="11 12">
    <name type="scientific">Zostera marina</name>
    <name type="common">Eelgrass</name>
    <dbReference type="NCBI Taxonomy" id="29655"/>
    <lineage>
        <taxon>Eukaryota</taxon>
        <taxon>Viridiplantae</taxon>
        <taxon>Streptophyta</taxon>
        <taxon>Embryophyta</taxon>
        <taxon>Tracheophyta</taxon>
        <taxon>Spermatophyta</taxon>
        <taxon>Magnoliopsida</taxon>
        <taxon>Liliopsida</taxon>
        <taxon>Zosteraceae</taxon>
        <taxon>Zostera</taxon>
    </lineage>
</organism>
<keyword evidence="10" id="KW-0812">Transmembrane</keyword>
<keyword evidence="2" id="KW-0540">Nuclease</keyword>
<evidence type="ECO:0000256" key="5">
    <source>
        <dbReference type="ARBA" id="ARBA00022801"/>
    </source>
</evidence>
<dbReference type="InterPro" id="IPR033697">
    <property type="entry name" value="Ribonuclease_T2_eukaryotic"/>
</dbReference>
<dbReference type="InterPro" id="IPR036430">
    <property type="entry name" value="RNase_T2-like_sf"/>
</dbReference>